<dbReference type="EMBL" id="CP159373">
    <property type="protein sequence ID" value="XCN72619.1"/>
    <property type="molecule type" value="Genomic_DNA"/>
</dbReference>
<proteinExistence type="predicted"/>
<sequence>MAEKSFLPPLLLITMFNILLLHASLITFCSVFLAYSAYNQHGISFLPTFFEILSGPIALGWGMAPAAASFGGFLATIVFAFFVAGMLVLGALFEKKCLHWSASIAWMFFGFMGTFFYAT</sequence>
<gene>
    <name evidence="2" type="ORF">Q3M24_20370</name>
</gene>
<organism evidence="2">
    <name type="scientific">Candidatus Electrothrix aestuarii</name>
    <dbReference type="NCBI Taxonomy" id="3062594"/>
    <lineage>
        <taxon>Bacteria</taxon>
        <taxon>Pseudomonadati</taxon>
        <taxon>Thermodesulfobacteriota</taxon>
        <taxon>Desulfobulbia</taxon>
        <taxon>Desulfobulbales</taxon>
        <taxon>Desulfobulbaceae</taxon>
        <taxon>Candidatus Electrothrix</taxon>
    </lineage>
</organism>
<reference evidence="2" key="1">
    <citation type="journal article" date="2024" name="Syst. Appl. Microbiol.">
        <title>First single-strain enrichments of Electrothrix cable bacteria, description of E. aestuarii sp. nov. and E. rattekaaiensis sp. nov., and proposal of a cable bacteria taxonomy following the rules of the SeqCode.</title>
        <authorList>
            <person name="Plum-Jensen L.E."/>
            <person name="Schramm A."/>
            <person name="Marshall I.P.G."/>
        </authorList>
    </citation>
    <scope>NUCLEOTIDE SEQUENCE</scope>
    <source>
        <strain evidence="2">Rat1</strain>
    </source>
</reference>
<keyword evidence="1" id="KW-0472">Membrane</keyword>
<feature type="transmembrane region" description="Helical" evidence="1">
    <location>
        <begin position="70"/>
        <end position="93"/>
    </location>
</feature>
<evidence type="ECO:0000313" key="2">
    <source>
        <dbReference type="EMBL" id="XCN72619.1"/>
    </source>
</evidence>
<feature type="transmembrane region" description="Helical" evidence="1">
    <location>
        <begin position="100"/>
        <end position="118"/>
    </location>
</feature>
<dbReference type="KEGG" id="eaj:Q3M24_20370"/>
<keyword evidence="1" id="KW-1133">Transmembrane helix</keyword>
<evidence type="ECO:0000256" key="1">
    <source>
        <dbReference type="SAM" id="Phobius"/>
    </source>
</evidence>
<keyword evidence="1" id="KW-0812">Transmembrane</keyword>
<accession>A0AAU8LSX8</accession>
<dbReference type="AlphaFoldDB" id="A0AAU8LSX8"/>
<feature type="transmembrane region" description="Helical" evidence="1">
    <location>
        <begin position="6"/>
        <end position="33"/>
    </location>
</feature>
<protein>
    <submittedName>
        <fullName evidence="2">Uncharacterized protein</fullName>
    </submittedName>
</protein>
<reference evidence="2" key="2">
    <citation type="submission" date="2024-06" db="EMBL/GenBank/DDBJ databases">
        <authorList>
            <person name="Plum-Jensen L.E."/>
            <person name="Schramm A."/>
            <person name="Marshall I.P.G."/>
        </authorList>
    </citation>
    <scope>NUCLEOTIDE SEQUENCE</scope>
    <source>
        <strain evidence="2">Rat1</strain>
    </source>
</reference>
<name>A0AAU8LSX8_9BACT</name>
<feature type="transmembrane region" description="Helical" evidence="1">
    <location>
        <begin position="45"/>
        <end position="64"/>
    </location>
</feature>